<feature type="domain" description="HNH nuclease" evidence="2">
    <location>
        <begin position="360"/>
        <end position="410"/>
    </location>
</feature>
<feature type="region of interest" description="Disordered" evidence="1">
    <location>
        <begin position="1"/>
        <end position="71"/>
    </location>
</feature>
<evidence type="ECO:0000259" key="2">
    <source>
        <dbReference type="SMART" id="SM00507"/>
    </source>
</evidence>
<evidence type="ECO:0000313" key="3">
    <source>
        <dbReference type="EMBL" id="HGS21944.1"/>
    </source>
</evidence>
<keyword evidence="3" id="KW-0540">Nuclease</keyword>
<dbReference type="EMBL" id="DSYK01000432">
    <property type="protein sequence ID" value="HGS21944.1"/>
    <property type="molecule type" value="Genomic_DNA"/>
</dbReference>
<dbReference type="Pfam" id="PF02720">
    <property type="entry name" value="DUF222"/>
    <property type="match status" value="1"/>
</dbReference>
<reference evidence="3" key="1">
    <citation type="journal article" date="2020" name="mSystems">
        <title>Genome- and Community-Level Interaction Insights into Carbon Utilization and Element Cycling Functions of Hydrothermarchaeota in Hydrothermal Sediment.</title>
        <authorList>
            <person name="Zhou Z."/>
            <person name="Liu Y."/>
            <person name="Xu W."/>
            <person name="Pan J."/>
            <person name="Luo Z.H."/>
            <person name="Li M."/>
        </authorList>
    </citation>
    <scope>NUCLEOTIDE SEQUENCE [LARGE SCALE GENOMIC DNA]</scope>
    <source>
        <strain evidence="3">SpSt-573</strain>
    </source>
</reference>
<gene>
    <name evidence="3" type="ORF">ENT37_08750</name>
</gene>
<evidence type="ECO:0000256" key="1">
    <source>
        <dbReference type="SAM" id="MobiDB-lite"/>
    </source>
</evidence>
<dbReference type="AlphaFoldDB" id="A0A7C4PKX2"/>
<dbReference type="GO" id="GO:0004519">
    <property type="term" value="F:endonuclease activity"/>
    <property type="evidence" value="ECO:0007669"/>
    <property type="project" value="UniProtKB-KW"/>
</dbReference>
<dbReference type="InterPro" id="IPR003870">
    <property type="entry name" value="DUF222"/>
</dbReference>
<protein>
    <submittedName>
        <fullName evidence="3">HNH endonuclease</fullName>
    </submittedName>
</protein>
<dbReference type="InterPro" id="IPR003615">
    <property type="entry name" value="HNH_nuc"/>
</dbReference>
<proteinExistence type="predicted"/>
<keyword evidence="3" id="KW-0378">Hydrolase</keyword>
<comment type="caution">
    <text evidence="3">The sequence shown here is derived from an EMBL/GenBank/DDBJ whole genome shotgun (WGS) entry which is preliminary data.</text>
</comment>
<keyword evidence="3" id="KW-0255">Endonuclease</keyword>
<sequence length="471" mass="52185">MSQTGCGRRRTFEPVFETLERSELEPGSGTGPRSRGREGLPPVPPYLAAGRPVRRRRARRQQVELAPEDPLRRMDDAHAQAGAAFLQILHLICELERTRRWKAEGARDTAHLLCMRYGISAWKAHRMVDAAHALPRLPRLSEALEHGLLGPDKVLELARYATPATEQDLIGWARRVSVTTVRRRGELQERALREQAERLQRERRCTFYLSDGGRRFHLEAELPAAEGARIAAAIEQVASAIPVMPGEEDARYAAARRADALVALCTYGAAGGSSGAAGGEGAGGKDPGTTLLLPRVRATVVLHARVGAQHRLAELEAGGICHPTSAERVSCTGVVEHVHEDRFGRLLSRISQRRTPPSWMVRQVRYRDGGCTFPGCGTRAYTEAHHIRFHRFGGKTTMENLTLLCSFHHRLVHEHGWKIRREASGELSWYRPDGRRHSPGPVLRGADVDGVPELEVFGPFEAEQARDGPDP</sequence>
<name>A0A7C4PKX2_9CHLR</name>
<accession>A0A7C4PKX2</accession>
<dbReference type="SMART" id="SM00507">
    <property type="entry name" value="HNHc"/>
    <property type="match status" value="1"/>
</dbReference>
<dbReference type="CDD" id="cd00085">
    <property type="entry name" value="HNHc"/>
    <property type="match status" value="1"/>
</dbReference>
<organism evidence="3">
    <name type="scientific">Anaerolinea thermolimosa</name>
    <dbReference type="NCBI Taxonomy" id="229919"/>
    <lineage>
        <taxon>Bacteria</taxon>
        <taxon>Bacillati</taxon>
        <taxon>Chloroflexota</taxon>
        <taxon>Anaerolineae</taxon>
        <taxon>Anaerolineales</taxon>
        <taxon>Anaerolineaceae</taxon>
        <taxon>Anaerolinea</taxon>
    </lineage>
</organism>